<dbReference type="AlphaFoldDB" id="A0A653CP61"/>
<gene>
    <name evidence="11" type="ORF">CALMAC_LOCUS10563</name>
</gene>
<proteinExistence type="predicted"/>
<keyword evidence="3" id="KW-0832">Ubl conjugation</keyword>
<evidence type="ECO:0000256" key="8">
    <source>
        <dbReference type="ARBA" id="ARBA00023242"/>
    </source>
</evidence>
<sequence>SVPALGKSEKCESQDESILLKSLEGFIIVLSNDGDFIYLSENVSTYLGISQIDLMGQNVFEFSHPCDHDEIRDVISGKSQEEFNIPRSIFIRLKCTLTNKGRSVNLKSATYKVIHCTGHMLQSPSIKKEADETTTTVQSCFLAVGQPIPHPSNIEAPLPKQTFLTKHSLDMKFIHADDEFMKNILGYEQNDLIGKSVYEYHHAMDSDAILAAYKCLFAKGQCETNRYRFLAKRGGYIWVVTQATLIHDKIHKPHSVVSVNYVIR</sequence>
<dbReference type="GO" id="GO:0071456">
    <property type="term" value="P:cellular response to hypoxia"/>
    <property type="evidence" value="ECO:0007669"/>
    <property type="project" value="TreeGrafter"/>
</dbReference>
<dbReference type="Pfam" id="PF08447">
    <property type="entry name" value="PAS_3"/>
    <property type="match status" value="1"/>
</dbReference>
<dbReference type="GO" id="GO:0010557">
    <property type="term" value="P:positive regulation of macromolecule biosynthetic process"/>
    <property type="evidence" value="ECO:0007669"/>
    <property type="project" value="UniProtKB-ARBA"/>
</dbReference>
<evidence type="ECO:0000256" key="4">
    <source>
        <dbReference type="ARBA" id="ARBA00023015"/>
    </source>
</evidence>
<dbReference type="PANTHER" id="PTHR23043">
    <property type="entry name" value="HYPOXIA-INDUCIBLE FACTOR 1 ALPHA"/>
    <property type="match status" value="1"/>
</dbReference>
<protein>
    <recommendedName>
        <fullName evidence="10">PAS domain-containing protein</fullName>
    </recommendedName>
</protein>
<dbReference type="FunFam" id="3.30.450.20:FF:000015">
    <property type="entry name" value="Hypoxia-inducible factor 1-alpha isoform 1"/>
    <property type="match status" value="1"/>
</dbReference>
<dbReference type="InterPro" id="IPR035965">
    <property type="entry name" value="PAS-like_dom_sf"/>
</dbReference>
<keyword evidence="9" id="KW-0379">Hydroxylation</keyword>
<accession>A0A653CP61</accession>
<dbReference type="OrthoDB" id="6021714at2759"/>
<keyword evidence="6" id="KW-0010">Activator</keyword>
<evidence type="ECO:0000256" key="2">
    <source>
        <dbReference type="ARBA" id="ARBA00022737"/>
    </source>
</evidence>
<name>A0A653CP61_CALMS</name>
<dbReference type="InterPro" id="IPR013655">
    <property type="entry name" value="PAS_fold_3"/>
</dbReference>
<evidence type="ECO:0000256" key="7">
    <source>
        <dbReference type="ARBA" id="ARBA00023163"/>
    </source>
</evidence>
<dbReference type="GO" id="GO:0000977">
    <property type="term" value="F:RNA polymerase II transcription regulatory region sequence-specific DNA binding"/>
    <property type="evidence" value="ECO:0007669"/>
    <property type="project" value="TreeGrafter"/>
</dbReference>
<dbReference type="InterPro" id="IPR000014">
    <property type="entry name" value="PAS"/>
</dbReference>
<dbReference type="PANTHER" id="PTHR23043:SF17">
    <property type="entry name" value="PROTEIN SIMILAR"/>
    <property type="match status" value="1"/>
</dbReference>
<comment type="subcellular location">
    <subcellularLocation>
        <location evidence="1">Nucleus</location>
    </subcellularLocation>
</comment>
<feature type="non-terminal residue" evidence="11">
    <location>
        <position position="1"/>
    </location>
</feature>
<dbReference type="FunFam" id="3.30.450.20:FF:000005">
    <property type="entry name" value="Hypoxia-inducible factor 1 subunit alpha"/>
    <property type="match status" value="1"/>
</dbReference>
<evidence type="ECO:0000313" key="12">
    <source>
        <dbReference type="Proteomes" id="UP000410492"/>
    </source>
</evidence>
<organism evidence="11 12">
    <name type="scientific">Callosobruchus maculatus</name>
    <name type="common">Southern cowpea weevil</name>
    <name type="synonym">Pulse bruchid</name>
    <dbReference type="NCBI Taxonomy" id="64391"/>
    <lineage>
        <taxon>Eukaryota</taxon>
        <taxon>Metazoa</taxon>
        <taxon>Ecdysozoa</taxon>
        <taxon>Arthropoda</taxon>
        <taxon>Hexapoda</taxon>
        <taxon>Insecta</taxon>
        <taxon>Pterygota</taxon>
        <taxon>Neoptera</taxon>
        <taxon>Endopterygota</taxon>
        <taxon>Coleoptera</taxon>
        <taxon>Polyphaga</taxon>
        <taxon>Cucujiformia</taxon>
        <taxon>Chrysomeloidea</taxon>
        <taxon>Chrysomelidae</taxon>
        <taxon>Bruchinae</taxon>
        <taxon>Bruchini</taxon>
        <taxon>Callosobruchus</taxon>
    </lineage>
</organism>
<dbReference type="CDD" id="cd00130">
    <property type="entry name" value="PAS"/>
    <property type="match status" value="2"/>
</dbReference>
<keyword evidence="8" id="KW-0539">Nucleus</keyword>
<reference evidence="11 12" key="1">
    <citation type="submission" date="2019-01" db="EMBL/GenBank/DDBJ databases">
        <authorList>
            <person name="Sayadi A."/>
        </authorList>
    </citation>
    <scope>NUCLEOTIDE SEQUENCE [LARGE SCALE GENOMIC DNA]</scope>
</reference>
<dbReference type="InterPro" id="IPR013767">
    <property type="entry name" value="PAS_fold"/>
</dbReference>
<dbReference type="GO" id="GO:0000981">
    <property type="term" value="F:DNA-binding transcription factor activity, RNA polymerase II-specific"/>
    <property type="evidence" value="ECO:0007669"/>
    <property type="project" value="TreeGrafter"/>
</dbReference>
<dbReference type="SUPFAM" id="SSF55785">
    <property type="entry name" value="PYP-like sensor domain (PAS domain)"/>
    <property type="match status" value="2"/>
</dbReference>
<dbReference type="Proteomes" id="UP000410492">
    <property type="component" value="Unassembled WGS sequence"/>
</dbReference>
<evidence type="ECO:0000256" key="9">
    <source>
        <dbReference type="ARBA" id="ARBA00023278"/>
    </source>
</evidence>
<evidence type="ECO:0000259" key="10">
    <source>
        <dbReference type="PROSITE" id="PS50112"/>
    </source>
</evidence>
<dbReference type="NCBIfam" id="TIGR00229">
    <property type="entry name" value="sensory_box"/>
    <property type="match status" value="2"/>
</dbReference>
<evidence type="ECO:0000256" key="3">
    <source>
        <dbReference type="ARBA" id="ARBA00022843"/>
    </source>
</evidence>
<feature type="domain" description="PAS" evidence="10">
    <location>
        <begin position="178"/>
        <end position="220"/>
    </location>
</feature>
<dbReference type="Gene3D" id="3.30.450.20">
    <property type="entry name" value="PAS domain"/>
    <property type="match status" value="3"/>
</dbReference>
<dbReference type="EMBL" id="CAACVG010008361">
    <property type="protein sequence ID" value="VEN49459.1"/>
    <property type="molecule type" value="Genomic_DNA"/>
</dbReference>
<evidence type="ECO:0000256" key="5">
    <source>
        <dbReference type="ARBA" id="ARBA00023125"/>
    </source>
</evidence>
<keyword evidence="2" id="KW-0677">Repeat</keyword>
<dbReference type="SMART" id="SM00091">
    <property type="entry name" value="PAS"/>
    <property type="match status" value="2"/>
</dbReference>
<keyword evidence="12" id="KW-1185">Reference proteome</keyword>
<dbReference type="GO" id="GO:0005634">
    <property type="term" value="C:nucleus"/>
    <property type="evidence" value="ECO:0007669"/>
    <property type="project" value="UniProtKB-SubCell"/>
</dbReference>
<evidence type="ECO:0000313" key="11">
    <source>
        <dbReference type="EMBL" id="VEN49459.1"/>
    </source>
</evidence>
<evidence type="ECO:0000256" key="1">
    <source>
        <dbReference type="ARBA" id="ARBA00004123"/>
    </source>
</evidence>
<keyword evidence="5" id="KW-0238">DNA-binding</keyword>
<evidence type="ECO:0000256" key="6">
    <source>
        <dbReference type="ARBA" id="ARBA00023159"/>
    </source>
</evidence>
<dbReference type="PROSITE" id="PS50112">
    <property type="entry name" value="PAS"/>
    <property type="match status" value="2"/>
</dbReference>
<feature type="domain" description="PAS" evidence="10">
    <location>
        <begin position="12"/>
        <end position="82"/>
    </location>
</feature>
<keyword evidence="4" id="KW-0805">Transcription regulation</keyword>
<dbReference type="Pfam" id="PF00989">
    <property type="entry name" value="PAS"/>
    <property type="match status" value="1"/>
</dbReference>
<keyword evidence="7" id="KW-0804">Transcription</keyword>
<feature type="non-terminal residue" evidence="11">
    <location>
        <position position="264"/>
    </location>
</feature>